<evidence type="ECO:0000256" key="5">
    <source>
        <dbReference type="ARBA" id="ARBA00023163"/>
    </source>
</evidence>
<dbReference type="Pfam" id="PF04542">
    <property type="entry name" value="Sigma70_r2"/>
    <property type="match status" value="1"/>
</dbReference>
<dbReference type="Pfam" id="PF08281">
    <property type="entry name" value="Sigma70_r4_2"/>
    <property type="match status" value="1"/>
</dbReference>
<dbReference type="GO" id="GO:0016987">
    <property type="term" value="F:sigma factor activity"/>
    <property type="evidence" value="ECO:0007669"/>
    <property type="project" value="UniProtKB-KW"/>
</dbReference>
<dbReference type="GeneID" id="93409677"/>
<evidence type="ECO:0000256" key="3">
    <source>
        <dbReference type="ARBA" id="ARBA00023082"/>
    </source>
</evidence>
<comment type="caution">
    <text evidence="9">The sequence shown here is derived from an EMBL/GenBank/DDBJ whole genome shotgun (WGS) entry which is preliminary data.</text>
</comment>
<dbReference type="NCBIfam" id="TIGR02937">
    <property type="entry name" value="sigma70-ECF"/>
    <property type="match status" value="1"/>
</dbReference>
<keyword evidence="5" id="KW-0804">Transcription</keyword>
<evidence type="ECO:0000256" key="4">
    <source>
        <dbReference type="ARBA" id="ARBA00023125"/>
    </source>
</evidence>
<dbReference type="AlphaFoldDB" id="A0A9Q5SV31"/>
<feature type="domain" description="RNA polymerase sigma-70 region 2" evidence="6">
    <location>
        <begin position="10"/>
        <end position="73"/>
    </location>
</feature>
<dbReference type="Proteomes" id="UP000195975">
    <property type="component" value="Unassembled WGS sequence"/>
</dbReference>
<dbReference type="RefSeq" id="WP_008146724.1">
    <property type="nucleotide sequence ID" value="NZ_CAJLBM010000005.1"/>
</dbReference>
<evidence type="ECO:0000313" key="9">
    <source>
        <dbReference type="EMBL" id="OUO07463.1"/>
    </source>
</evidence>
<accession>A0A9Q5SV31</accession>
<dbReference type="CDD" id="cd06171">
    <property type="entry name" value="Sigma70_r4"/>
    <property type="match status" value="1"/>
</dbReference>
<evidence type="ECO:0000256" key="2">
    <source>
        <dbReference type="ARBA" id="ARBA00023015"/>
    </source>
</evidence>
<protein>
    <submittedName>
        <fullName evidence="8">RNA polymerase sigma factor</fullName>
    </submittedName>
    <submittedName>
        <fullName evidence="9">RNA polymerase subunit sigma-70</fullName>
    </submittedName>
</protein>
<name>A0A9Q5SV31_9BACT</name>
<gene>
    <name evidence="9" type="ORF">B5F96_02010</name>
    <name evidence="8" type="ORF">PQG89_17840</name>
</gene>
<evidence type="ECO:0000313" key="10">
    <source>
        <dbReference type="Proteomes" id="UP000195975"/>
    </source>
</evidence>
<organism evidence="9 10">
    <name type="scientific">Parabacteroides johnsonii</name>
    <dbReference type="NCBI Taxonomy" id="387661"/>
    <lineage>
        <taxon>Bacteria</taxon>
        <taxon>Pseudomonadati</taxon>
        <taxon>Bacteroidota</taxon>
        <taxon>Bacteroidia</taxon>
        <taxon>Bacteroidales</taxon>
        <taxon>Tannerellaceae</taxon>
        <taxon>Parabacteroides</taxon>
    </lineage>
</organism>
<dbReference type="InterPro" id="IPR013325">
    <property type="entry name" value="RNA_pol_sigma_r2"/>
</dbReference>
<dbReference type="Gene3D" id="1.10.10.10">
    <property type="entry name" value="Winged helix-like DNA-binding domain superfamily/Winged helix DNA-binding domain"/>
    <property type="match status" value="1"/>
</dbReference>
<keyword evidence="3" id="KW-0731">Sigma factor</keyword>
<reference evidence="8" key="3">
    <citation type="submission" date="2023-01" db="EMBL/GenBank/DDBJ databases">
        <title>Exploring GABA producing Bacteroides strains toward improving mental health.</title>
        <authorList>
            <person name="Yousuf B."/>
            <person name="Bouhlel N.E."/>
            <person name="Mottawea W."/>
            <person name="Hammami R."/>
        </authorList>
    </citation>
    <scope>NUCLEOTIDE SEQUENCE</scope>
    <source>
        <strain evidence="8">UO.H1047</strain>
    </source>
</reference>
<dbReference type="InterPro" id="IPR013249">
    <property type="entry name" value="RNA_pol_sigma70_r4_t2"/>
</dbReference>
<evidence type="ECO:0000259" key="7">
    <source>
        <dbReference type="Pfam" id="PF08281"/>
    </source>
</evidence>
<keyword evidence="2" id="KW-0805">Transcription regulation</keyword>
<dbReference type="InterPro" id="IPR039425">
    <property type="entry name" value="RNA_pol_sigma-70-like"/>
</dbReference>
<evidence type="ECO:0000256" key="1">
    <source>
        <dbReference type="ARBA" id="ARBA00010641"/>
    </source>
</evidence>
<proteinExistence type="inferred from homology"/>
<dbReference type="PANTHER" id="PTHR43133:SF8">
    <property type="entry name" value="RNA POLYMERASE SIGMA FACTOR HI_1459-RELATED"/>
    <property type="match status" value="1"/>
</dbReference>
<dbReference type="InterPro" id="IPR013324">
    <property type="entry name" value="RNA_pol_sigma_r3/r4-like"/>
</dbReference>
<keyword evidence="4" id="KW-0238">DNA-binding</keyword>
<dbReference type="SUPFAM" id="SSF88659">
    <property type="entry name" value="Sigma3 and sigma4 domains of RNA polymerase sigma factors"/>
    <property type="match status" value="1"/>
</dbReference>
<sequence>MDVESFKRLFLPLHPKLFRIAYALVENKSDAEDILQDAYYKLWSRRNELADVRNPEAFCVTLVKNLCLDFLRSPRAGRHDEDVTEAVTLSTDSSPDKELEMQDKVEQVRHLINRLPENQRQVLRLRGIEDCSIDEIEQITGLSAVNIRVLLSRARKIIREQFEKYYAYEYER</sequence>
<dbReference type="Gene3D" id="1.10.1740.10">
    <property type="match status" value="1"/>
</dbReference>
<reference evidence="10" key="1">
    <citation type="submission" date="2017-04" db="EMBL/GenBank/DDBJ databases">
        <title>Function of individual gut microbiota members based on whole genome sequencing of pure cultures obtained from chicken caecum.</title>
        <authorList>
            <person name="Medvecky M."/>
            <person name="Cejkova D."/>
            <person name="Polansky O."/>
            <person name="Karasova D."/>
            <person name="Kubasova T."/>
            <person name="Cizek A."/>
            <person name="Rychlik I."/>
        </authorList>
    </citation>
    <scope>NUCLEOTIDE SEQUENCE [LARGE SCALE GENOMIC DNA]</scope>
    <source>
        <strain evidence="10">An42</strain>
    </source>
</reference>
<dbReference type="PANTHER" id="PTHR43133">
    <property type="entry name" value="RNA POLYMERASE ECF-TYPE SIGMA FACTO"/>
    <property type="match status" value="1"/>
</dbReference>
<evidence type="ECO:0000313" key="8">
    <source>
        <dbReference type="EMBL" id="MDC7151247.1"/>
    </source>
</evidence>
<dbReference type="EMBL" id="NFIJ01000001">
    <property type="protein sequence ID" value="OUO07463.1"/>
    <property type="molecule type" value="Genomic_DNA"/>
</dbReference>
<dbReference type="InterPro" id="IPR014284">
    <property type="entry name" value="RNA_pol_sigma-70_dom"/>
</dbReference>
<dbReference type="InterPro" id="IPR036388">
    <property type="entry name" value="WH-like_DNA-bd_sf"/>
</dbReference>
<dbReference type="GO" id="GO:0003677">
    <property type="term" value="F:DNA binding"/>
    <property type="evidence" value="ECO:0007669"/>
    <property type="project" value="UniProtKB-KW"/>
</dbReference>
<reference evidence="9" key="2">
    <citation type="journal article" date="2018" name="BMC Genomics">
        <title>Whole genome sequencing and function prediction of 133 gut anaerobes isolated from chicken caecum in pure cultures.</title>
        <authorList>
            <person name="Medvecky M."/>
            <person name="Cejkova D."/>
            <person name="Polansky O."/>
            <person name="Karasova D."/>
            <person name="Kubasova T."/>
            <person name="Cizek A."/>
            <person name="Rychlik I."/>
        </authorList>
    </citation>
    <scope>NUCLEOTIDE SEQUENCE</scope>
    <source>
        <strain evidence="9">An42</strain>
    </source>
</reference>
<evidence type="ECO:0000259" key="6">
    <source>
        <dbReference type="Pfam" id="PF04542"/>
    </source>
</evidence>
<dbReference type="Proteomes" id="UP001213646">
    <property type="component" value="Unassembled WGS sequence"/>
</dbReference>
<dbReference type="SUPFAM" id="SSF88946">
    <property type="entry name" value="Sigma2 domain of RNA polymerase sigma factors"/>
    <property type="match status" value="1"/>
</dbReference>
<dbReference type="EMBL" id="JAQPYX010000179">
    <property type="protein sequence ID" value="MDC7151247.1"/>
    <property type="molecule type" value="Genomic_DNA"/>
</dbReference>
<feature type="domain" description="RNA polymerase sigma factor 70 region 4 type 2" evidence="7">
    <location>
        <begin position="106"/>
        <end position="156"/>
    </location>
</feature>
<comment type="similarity">
    <text evidence="1">Belongs to the sigma-70 factor family. ECF subfamily.</text>
</comment>
<dbReference type="GO" id="GO:0006352">
    <property type="term" value="P:DNA-templated transcription initiation"/>
    <property type="evidence" value="ECO:0007669"/>
    <property type="project" value="InterPro"/>
</dbReference>
<dbReference type="InterPro" id="IPR007627">
    <property type="entry name" value="RNA_pol_sigma70_r2"/>
</dbReference>